<dbReference type="InterPro" id="IPR010068">
    <property type="entry name" value="Peri-bd_TauA"/>
</dbReference>
<dbReference type="Pfam" id="PF09084">
    <property type="entry name" value="NMT1"/>
    <property type="match status" value="1"/>
</dbReference>
<dbReference type="GO" id="GO:0042597">
    <property type="term" value="C:periplasmic space"/>
    <property type="evidence" value="ECO:0007669"/>
    <property type="project" value="UniProtKB-SubCell"/>
</dbReference>
<comment type="subcellular location">
    <subcellularLocation>
        <location evidence="1">Periplasm</location>
    </subcellularLocation>
</comment>
<accession>A0A0G3EXG3</accession>
<evidence type="ECO:0000313" key="7">
    <source>
        <dbReference type="Proteomes" id="UP000036700"/>
    </source>
</evidence>
<keyword evidence="3 4" id="KW-0732">Signal</keyword>
<dbReference type="RefSeq" id="WP_047215310.1">
    <property type="nucleotide sequence ID" value="NZ_CP011568.3"/>
</dbReference>
<dbReference type="PATRIC" id="fig|445709.3.peg.3272"/>
<feature type="domain" description="Solute-binding protein family 3/N-terminal" evidence="5">
    <location>
        <begin position="33"/>
        <end position="262"/>
    </location>
</feature>
<dbReference type="KEGG" id="ptx:ABW99_15465"/>
<dbReference type="InterPro" id="IPR015168">
    <property type="entry name" value="SsuA/THI5"/>
</dbReference>
<dbReference type="NCBIfam" id="TIGR01729">
    <property type="entry name" value="taurine_ABC_bnd"/>
    <property type="match status" value="1"/>
</dbReference>
<evidence type="ECO:0000256" key="2">
    <source>
        <dbReference type="ARBA" id="ARBA00010742"/>
    </source>
</evidence>
<organism evidence="6 7">
    <name type="scientific">Pandoraea thiooxydans</name>
    <dbReference type="NCBI Taxonomy" id="445709"/>
    <lineage>
        <taxon>Bacteria</taxon>
        <taxon>Pseudomonadati</taxon>
        <taxon>Pseudomonadota</taxon>
        <taxon>Betaproteobacteria</taxon>
        <taxon>Burkholderiales</taxon>
        <taxon>Burkholderiaceae</taxon>
        <taxon>Pandoraea</taxon>
    </lineage>
</organism>
<evidence type="ECO:0000313" key="6">
    <source>
        <dbReference type="EMBL" id="AKJ69406.1"/>
    </source>
</evidence>
<dbReference type="AlphaFoldDB" id="A0A0G3EXG3"/>
<dbReference type="Proteomes" id="UP000036700">
    <property type="component" value="Chromosome"/>
</dbReference>
<comment type="similarity">
    <text evidence="2">Belongs to the bacterial solute-binding protein SsuA/TauA family.</text>
</comment>
<sequence>MKYLTKSLSSLVLGGALAMLVGLGGSAQASPKVVNVAYQTTYSPWIEAMVDGKFEKATGYEIHWKKFNSGAAVMSAMASGDIDIGVLGSPPLTAAVSRGMDIQVFWILENIANAEALMVRDGAHVKTPQDLAGKTIAVPFASTSHYQLMYMLDKWGIADKVRVINMSPEQAAAAWQRGDIDAAFIWGPALGRIRKTGHSMMSAGQICALGRCTFEGLAVTKGFGDAHPQFMSKFVGVINAANQDYHDHPDAWRAGSKNIGAVIRGLGGDANDAVEEMALYQYPSLKEQVSCQWLGCGAQGGVAKTLQLTAEFLKQQKKIDTVKSNYSDAVAARYAATILDAAKQ</sequence>
<keyword evidence="7" id="KW-1185">Reference proteome</keyword>
<dbReference type="Gene3D" id="3.40.190.10">
    <property type="entry name" value="Periplasmic binding protein-like II"/>
    <property type="match status" value="2"/>
</dbReference>
<dbReference type="SMART" id="SM00062">
    <property type="entry name" value="PBPb"/>
    <property type="match status" value="1"/>
</dbReference>
<evidence type="ECO:0000256" key="1">
    <source>
        <dbReference type="ARBA" id="ARBA00004418"/>
    </source>
</evidence>
<proteinExistence type="inferred from homology"/>
<dbReference type="InterPro" id="IPR001638">
    <property type="entry name" value="Solute-binding_3/MltF_N"/>
</dbReference>
<name>A0A0G3EXG3_9BURK</name>
<dbReference type="PANTHER" id="PTHR30024">
    <property type="entry name" value="ALIPHATIC SULFONATES-BINDING PROTEIN-RELATED"/>
    <property type="match status" value="1"/>
</dbReference>
<dbReference type="EMBL" id="CP011568">
    <property type="protein sequence ID" value="AKJ69406.1"/>
    <property type="molecule type" value="Genomic_DNA"/>
</dbReference>
<protein>
    <submittedName>
        <fullName evidence="6">Taurine ABC transporter substrate-binding protein</fullName>
    </submittedName>
</protein>
<evidence type="ECO:0000256" key="3">
    <source>
        <dbReference type="ARBA" id="ARBA00022729"/>
    </source>
</evidence>
<reference evidence="7" key="1">
    <citation type="submission" date="2015-06" db="EMBL/GenBank/DDBJ databases">
        <authorList>
            <person name="Lim Y.L."/>
            <person name="Ee R."/>
            <person name="Yong D."/>
            <person name="How K.Y."/>
            <person name="Yin W.F."/>
            <person name="Chan K.G."/>
        </authorList>
    </citation>
    <scope>NUCLEOTIDE SEQUENCE [LARGE SCALE GENOMIC DNA]</scope>
    <source>
        <strain evidence="7">DSM 25325</strain>
    </source>
</reference>
<dbReference type="OrthoDB" id="286202at2"/>
<feature type="signal peptide" evidence="4">
    <location>
        <begin position="1"/>
        <end position="29"/>
    </location>
</feature>
<feature type="chain" id="PRO_5002553469" evidence="4">
    <location>
        <begin position="30"/>
        <end position="344"/>
    </location>
</feature>
<dbReference type="PANTHER" id="PTHR30024:SF47">
    <property type="entry name" value="TAURINE-BINDING PERIPLASMIC PROTEIN"/>
    <property type="match status" value="1"/>
</dbReference>
<evidence type="ECO:0000256" key="4">
    <source>
        <dbReference type="SAM" id="SignalP"/>
    </source>
</evidence>
<dbReference type="GO" id="GO:0042918">
    <property type="term" value="P:alkanesulfonate transmembrane transport"/>
    <property type="evidence" value="ECO:0007669"/>
    <property type="project" value="TreeGrafter"/>
</dbReference>
<dbReference type="SUPFAM" id="SSF53850">
    <property type="entry name" value="Periplasmic binding protein-like II"/>
    <property type="match status" value="1"/>
</dbReference>
<gene>
    <name evidence="6" type="ORF">ABW99_15465</name>
</gene>
<evidence type="ECO:0000259" key="5">
    <source>
        <dbReference type="SMART" id="SM00062"/>
    </source>
</evidence>
<dbReference type="STRING" id="445709.ABW99_15465"/>